<dbReference type="InParanoid" id="A0A7N2MIS1"/>
<feature type="compositionally biased region" description="Polar residues" evidence="2">
    <location>
        <begin position="10"/>
        <end position="19"/>
    </location>
</feature>
<feature type="domain" description="C2H2-type" evidence="3">
    <location>
        <begin position="63"/>
        <end position="90"/>
    </location>
</feature>
<organism evidence="4 5">
    <name type="scientific">Quercus lobata</name>
    <name type="common">Valley oak</name>
    <dbReference type="NCBI Taxonomy" id="97700"/>
    <lineage>
        <taxon>Eukaryota</taxon>
        <taxon>Viridiplantae</taxon>
        <taxon>Streptophyta</taxon>
        <taxon>Embryophyta</taxon>
        <taxon>Tracheophyta</taxon>
        <taxon>Spermatophyta</taxon>
        <taxon>Magnoliopsida</taxon>
        <taxon>eudicotyledons</taxon>
        <taxon>Gunneridae</taxon>
        <taxon>Pentapetalae</taxon>
        <taxon>rosids</taxon>
        <taxon>fabids</taxon>
        <taxon>Fagales</taxon>
        <taxon>Fagaceae</taxon>
        <taxon>Quercus</taxon>
    </lineage>
</organism>
<feature type="region of interest" description="Disordered" evidence="2">
    <location>
        <begin position="1"/>
        <end position="32"/>
    </location>
</feature>
<dbReference type="EMBL" id="LRBV02000009">
    <property type="status" value="NOT_ANNOTATED_CDS"/>
    <property type="molecule type" value="Genomic_DNA"/>
</dbReference>
<evidence type="ECO:0000259" key="3">
    <source>
        <dbReference type="PROSITE" id="PS50157"/>
    </source>
</evidence>
<dbReference type="AlphaFoldDB" id="A0A7N2MIS1"/>
<dbReference type="PROSITE" id="PS00028">
    <property type="entry name" value="ZINC_FINGER_C2H2_1"/>
    <property type="match status" value="1"/>
</dbReference>
<dbReference type="PROSITE" id="PS50157">
    <property type="entry name" value="ZINC_FINGER_C2H2_2"/>
    <property type="match status" value="1"/>
</dbReference>
<keyword evidence="1" id="KW-0862">Zinc</keyword>
<evidence type="ECO:0000256" key="2">
    <source>
        <dbReference type="SAM" id="MobiDB-lite"/>
    </source>
</evidence>
<keyword evidence="1" id="KW-0863">Zinc-finger</keyword>
<evidence type="ECO:0000256" key="1">
    <source>
        <dbReference type="PROSITE-ProRule" id="PRU00042"/>
    </source>
</evidence>
<sequence length="115" mass="12730">MKNPNDFQFPANQTQQNPGPINAGHKASTLPKTENTMGLSVARAAIVKAKAHIPDLNVLPELFECALCGVLYDKKMALCGHMRKHANRPWKGLKPPSTWVPINDLNEVPEFSEDK</sequence>
<reference evidence="4" key="2">
    <citation type="submission" date="2021-01" db="UniProtKB">
        <authorList>
            <consortium name="EnsemblPlants"/>
        </authorList>
    </citation>
    <scope>IDENTIFICATION</scope>
</reference>
<dbReference type="GO" id="GO:0008270">
    <property type="term" value="F:zinc ion binding"/>
    <property type="evidence" value="ECO:0007669"/>
    <property type="project" value="UniProtKB-KW"/>
</dbReference>
<dbReference type="Proteomes" id="UP000594261">
    <property type="component" value="Chromosome 9"/>
</dbReference>
<evidence type="ECO:0000313" key="4">
    <source>
        <dbReference type="EnsemblPlants" id="QL09p020326:mrna:CDS:2"/>
    </source>
</evidence>
<proteinExistence type="predicted"/>
<name>A0A7N2MIS1_QUELO</name>
<dbReference type="Gramene" id="QL09p020326:mrna">
    <property type="protein sequence ID" value="QL09p020326:mrna:CDS:2"/>
    <property type="gene ID" value="QL09p020326"/>
</dbReference>
<keyword evidence="1" id="KW-0479">Metal-binding</keyword>
<dbReference type="InterPro" id="IPR013087">
    <property type="entry name" value="Znf_C2H2_type"/>
</dbReference>
<keyword evidence="5" id="KW-1185">Reference proteome</keyword>
<evidence type="ECO:0000313" key="5">
    <source>
        <dbReference type="Proteomes" id="UP000594261"/>
    </source>
</evidence>
<accession>A0A7N2MIS1</accession>
<reference evidence="4 5" key="1">
    <citation type="journal article" date="2016" name="G3 (Bethesda)">
        <title>First Draft Assembly and Annotation of the Genome of a California Endemic Oak Quercus lobata Nee (Fagaceae).</title>
        <authorList>
            <person name="Sork V.L."/>
            <person name="Fitz-Gibbon S.T."/>
            <person name="Puiu D."/>
            <person name="Crepeau M."/>
            <person name="Gugger P.F."/>
            <person name="Sherman R."/>
            <person name="Stevens K."/>
            <person name="Langley C.H."/>
            <person name="Pellegrini M."/>
            <person name="Salzberg S.L."/>
        </authorList>
    </citation>
    <scope>NUCLEOTIDE SEQUENCE [LARGE SCALE GENOMIC DNA]</scope>
    <source>
        <strain evidence="4 5">cv. SW786</strain>
    </source>
</reference>
<protein>
    <recommendedName>
        <fullName evidence="3">C2H2-type domain-containing protein</fullName>
    </recommendedName>
</protein>
<dbReference type="EnsemblPlants" id="QL09p020326:mrna">
    <property type="protein sequence ID" value="QL09p020326:mrna:CDS:2"/>
    <property type="gene ID" value="QL09p020326"/>
</dbReference>